<evidence type="ECO:0000313" key="3">
    <source>
        <dbReference type="Proteomes" id="UP000187429"/>
    </source>
</evidence>
<feature type="region of interest" description="Disordered" evidence="1">
    <location>
        <begin position="222"/>
        <end position="246"/>
    </location>
</feature>
<evidence type="ECO:0000256" key="1">
    <source>
        <dbReference type="SAM" id="MobiDB-lite"/>
    </source>
</evidence>
<proteinExistence type="predicted"/>
<accession>A0A1R1YQ82</accession>
<dbReference type="Proteomes" id="UP000187429">
    <property type="component" value="Unassembled WGS sequence"/>
</dbReference>
<evidence type="ECO:0000313" key="2">
    <source>
        <dbReference type="EMBL" id="OMJ29020.1"/>
    </source>
</evidence>
<dbReference type="AlphaFoldDB" id="A0A1R1YQ82"/>
<organism evidence="2 3">
    <name type="scientific">Smittium culicis</name>
    <dbReference type="NCBI Taxonomy" id="133412"/>
    <lineage>
        <taxon>Eukaryota</taxon>
        <taxon>Fungi</taxon>
        <taxon>Fungi incertae sedis</taxon>
        <taxon>Zoopagomycota</taxon>
        <taxon>Kickxellomycotina</taxon>
        <taxon>Harpellomycetes</taxon>
        <taxon>Harpellales</taxon>
        <taxon>Legeriomycetaceae</taxon>
        <taxon>Smittium</taxon>
    </lineage>
</organism>
<feature type="compositionally biased region" description="Polar residues" evidence="1">
    <location>
        <begin position="72"/>
        <end position="90"/>
    </location>
</feature>
<gene>
    <name evidence="2" type="ORF">AYI69_g1488</name>
</gene>
<feature type="region of interest" description="Disordered" evidence="1">
    <location>
        <begin position="128"/>
        <end position="147"/>
    </location>
</feature>
<protein>
    <submittedName>
        <fullName evidence="2">Uncharacterized protein</fullName>
    </submittedName>
</protein>
<name>A0A1R1YQ82_9FUNG</name>
<dbReference type="EMBL" id="LSSM01000407">
    <property type="protein sequence ID" value="OMJ29020.1"/>
    <property type="molecule type" value="Genomic_DNA"/>
</dbReference>
<reference evidence="3" key="1">
    <citation type="submission" date="2017-01" db="EMBL/GenBank/DDBJ databases">
        <authorList>
            <person name="Wang Y."/>
            <person name="White M."/>
            <person name="Kvist S."/>
            <person name="Moncalvo J.-M."/>
        </authorList>
    </citation>
    <scope>NUCLEOTIDE SEQUENCE [LARGE SCALE GENOMIC DNA]</scope>
    <source>
        <strain evidence="3">ID-206-W2</strain>
    </source>
</reference>
<comment type="caution">
    <text evidence="2">The sequence shown here is derived from an EMBL/GenBank/DDBJ whole genome shotgun (WGS) entry which is preliminary data.</text>
</comment>
<feature type="region of interest" description="Disordered" evidence="1">
    <location>
        <begin position="67"/>
        <end position="122"/>
    </location>
</feature>
<feature type="compositionally biased region" description="Polar residues" evidence="1">
    <location>
        <begin position="109"/>
        <end position="122"/>
    </location>
</feature>
<keyword evidence="3" id="KW-1185">Reference proteome</keyword>
<sequence length="246" mass="27094">MIRLANHSVHRLERHQQFQVSSDLIDTIVLFLEPLCGSDDKVPQYLLKGKKDSIATVNPRDKMYSIGDTHLDSNASSRFSSQETRYSGNSKCVARNGSSAVPKHAAADSRSSQHTQSSAANNYQHAIGRTDKPTSAGNSTGTGTGRVGAVRDLPAAEELHQSVHARAPARVHLPPAEAVPQTSRVRHRRRAQDLRCGAADIEQVLQRLLPALREERRRLGPWPLLPQTDRQHGESFPQSPLIPPVH</sequence>